<keyword evidence="23" id="KW-1185">Reference proteome</keyword>
<comment type="catalytic activity">
    <reaction evidence="16">
        <text>L-seryl-[protein] + ATP = O-phospho-L-seryl-[protein] + ADP + H(+)</text>
        <dbReference type="Rhea" id="RHEA:17989"/>
        <dbReference type="Rhea" id="RHEA-COMP:9863"/>
        <dbReference type="Rhea" id="RHEA-COMP:11604"/>
        <dbReference type="ChEBI" id="CHEBI:15378"/>
        <dbReference type="ChEBI" id="CHEBI:29999"/>
        <dbReference type="ChEBI" id="CHEBI:30616"/>
        <dbReference type="ChEBI" id="CHEBI:83421"/>
        <dbReference type="ChEBI" id="CHEBI:456216"/>
    </reaction>
</comment>
<keyword evidence="2" id="KW-0723">Serine/threonine-protein kinase</keyword>
<keyword evidence="15" id="KW-0325">Glycoprotein</keyword>
<name>A0AA88RP48_9ASTE</name>
<dbReference type="InterPro" id="IPR017441">
    <property type="entry name" value="Protein_kinase_ATP_BS"/>
</dbReference>
<keyword evidence="13 20" id="KW-0472">Membrane</keyword>
<keyword evidence="7" id="KW-0732">Signal</keyword>
<evidence type="ECO:0000256" key="10">
    <source>
        <dbReference type="ARBA" id="ARBA00022777"/>
    </source>
</evidence>
<evidence type="ECO:0000256" key="19">
    <source>
        <dbReference type="PROSITE-ProRule" id="PRU10141"/>
    </source>
</evidence>
<keyword evidence="8" id="KW-0677">Repeat</keyword>
<dbReference type="SUPFAM" id="SSF57196">
    <property type="entry name" value="EGF/Laminin"/>
    <property type="match status" value="1"/>
</dbReference>
<evidence type="ECO:0000256" key="17">
    <source>
        <dbReference type="ARBA" id="ARBA00047951"/>
    </source>
</evidence>
<keyword evidence="4" id="KW-0597">Phosphoprotein</keyword>
<keyword evidence="10" id="KW-0418">Kinase</keyword>
<keyword evidence="14" id="KW-1015">Disulfide bond</keyword>
<dbReference type="InterPro" id="IPR011009">
    <property type="entry name" value="Kinase-like_dom_sf"/>
</dbReference>
<dbReference type="Gene3D" id="2.10.25.10">
    <property type="entry name" value="Laminin"/>
    <property type="match status" value="1"/>
</dbReference>
<dbReference type="InterPro" id="IPR000719">
    <property type="entry name" value="Prot_kinase_dom"/>
</dbReference>
<dbReference type="SMART" id="SM00220">
    <property type="entry name" value="S_TKc"/>
    <property type="match status" value="1"/>
</dbReference>
<comment type="subcellular location">
    <subcellularLocation>
        <location evidence="1">Membrane</location>
        <topology evidence="1">Single-pass type I membrane protein</topology>
    </subcellularLocation>
</comment>
<keyword evidence="12 20" id="KW-1133">Transmembrane helix</keyword>
<dbReference type="InterPro" id="IPR000152">
    <property type="entry name" value="EGF-type_Asp/Asn_hydroxyl_site"/>
</dbReference>
<dbReference type="Pfam" id="PF07645">
    <property type="entry name" value="EGF_CA"/>
    <property type="match status" value="1"/>
</dbReference>
<evidence type="ECO:0000256" key="18">
    <source>
        <dbReference type="ARBA" id="ARBA00058961"/>
    </source>
</evidence>
<dbReference type="AlphaFoldDB" id="A0AA88RP48"/>
<sequence length="685" mass="75884">MRRPNVPYPFGIGSGCSLDPWFDITCNHTFNPPKPFITTSIIEVTEISDTQVRIKNFVASNCFNQTGGLTGGFTAGIELPETYYTFSDANKFMVIGCDDLALISNEIGRKFKSGCVSVCANASDILDDGLCSGIGCCETSIPKGLQSFSADLDIVTSNLMKVKSFDRCGYAFLGEQERFRFGGASDISDPDFMNRTQATVPVVLDWVIGNTSCAEAQKSDGFACFSNSHCNDSDTGLVGYRCSCYEGYKGNPYLSPGCQDIDECVDPNDNTCDGDCTNTLGNYTCSCRSGYSGDARKKGGCLKKNSQFPVIKFSLGMGFGFLSIIIGVALLYFSIKRRKIIRLREKFFQQNGGLLLKQKVSSNEGGIYTAEELEKATNNYAEDRILGRGGYGTVYKGVLPDKRIVAIKKSRVLDENQIEQFINEVIILTQVNHRNVVKLLGCCLETEVPLLVYEYVSNGTLFHHIHDKGGMTWLSWENRLRIATEAADALAYLHSAASMPIFHRDVKSANILLDDLHTTKIADFGASRLVPLDQTQVTTLVQGTLGYLDPEYFQTSLLTDKSDVYSFGVVLAELLTGKKPLCMERTLEEKKSSDEKKLFQILEPRVVREGTFEQLQAIAELVRRCLNLSGEERPTMKEVAMELEGLKKFTKHPWANQQHNHEETASLLSENDPSDLYGISIDPYT</sequence>
<dbReference type="PROSITE" id="PS00108">
    <property type="entry name" value="PROTEIN_KINASE_ST"/>
    <property type="match status" value="1"/>
</dbReference>
<dbReference type="SUPFAM" id="SSF56112">
    <property type="entry name" value="Protein kinase-like (PK-like)"/>
    <property type="match status" value="1"/>
</dbReference>
<comment type="catalytic activity">
    <reaction evidence="17">
        <text>L-threonyl-[protein] + ATP = O-phospho-L-threonyl-[protein] + ADP + H(+)</text>
        <dbReference type="Rhea" id="RHEA:46608"/>
        <dbReference type="Rhea" id="RHEA-COMP:11060"/>
        <dbReference type="Rhea" id="RHEA-COMP:11605"/>
        <dbReference type="ChEBI" id="CHEBI:15378"/>
        <dbReference type="ChEBI" id="CHEBI:30013"/>
        <dbReference type="ChEBI" id="CHEBI:30616"/>
        <dbReference type="ChEBI" id="CHEBI:61977"/>
        <dbReference type="ChEBI" id="CHEBI:456216"/>
    </reaction>
</comment>
<keyword evidence="6 20" id="KW-0812">Transmembrane</keyword>
<dbReference type="FunFam" id="2.10.25.10:FF:000038">
    <property type="entry name" value="Fibrillin 2"/>
    <property type="match status" value="1"/>
</dbReference>
<dbReference type="SMART" id="SM00181">
    <property type="entry name" value="EGF"/>
    <property type="match status" value="2"/>
</dbReference>
<dbReference type="InterPro" id="IPR045274">
    <property type="entry name" value="WAK-like"/>
</dbReference>
<dbReference type="InterPro" id="IPR049883">
    <property type="entry name" value="NOTCH1_EGF-like"/>
</dbReference>
<comment type="function">
    <text evidence="18">Serine/threonine-protein kinase that may function as a signaling receptor of extracellular matrix component. Binding to pectin may have significance in the control of cell expansion, morphogenesis and development.</text>
</comment>
<comment type="caution">
    <text evidence="22">The sequence shown here is derived from an EMBL/GenBank/DDBJ whole genome shotgun (WGS) entry which is preliminary data.</text>
</comment>
<proteinExistence type="predicted"/>
<dbReference type="GO" id="GO:0007166">
    <property type="term" value="P:cell surface receptor signaling pathway"/>
    <property type="evidence" value="ECO:0007669"/>
    <property type="project" value="InterPro"/>
</dbReference>
<dbReference type="CDD" id="cd00054">
    <property type="entry name" value="EGF_CA"/>
    <property type="match status" value="1"/>
</dbReference>
<feature type="binding site" evidence="19">
    <location>
        <position position="409"/>
    </location>
    <ligand>
        <name>ATP</name>
        <dbReference type="ChEBI" id="CHEBI:30616"/>
    </ligand>
</feature>
<organism evidence="22 23">
    <name type="scientific">Escallonia rubra</name>
    <dbReference type="NCBI Taxonomy" id="112253"/>
    <lineage>
        <taxon>Eukaryota</taxon>
        <taxon>Viridiplantae</taxon>
        <taxon>Streptophyta</taxon>
        <taxon>Embryophyta</taxon>
        <taxon>Tracheophyta</taxon>
        <taxon>Spermatophyta</taxon>
        <taxon>Magnoliopsida</taxon>
        <taxon>eudicotyledons</taxon>
        <taxon>Gunneridae</taxon>
        <taxon>Pentapetalae</taxon>
        <taxon>asterids</taxon>
        <taxon>campanulids</taxon>
        <taxon>Escalloniales</taxon>
        <taxon>Escalloniaceae</taxon>
        <taxon>Escallonia</taxon>
    </lineage>
</organism>
<evidence type="ECO:0000256" key="4">
    <source>
        <dbReference type="ARBA" id="ARBA00022553"/>
    </source>
</evidence>
<dbReference type="FunFam" id="1.10.510.10:FF:000084">
    <property type="entry name" value="Wall-associated receptor kinase 2"/>
    <property type="match status" value="1"/>
</dbReference>
<dbReference type="InterPro" id="IPR008271">
    <property type="entry name" value="Ser/Thr_kinase_AS"/>
</dbReference>
<dbReference type="Pfam" id="PF00069">
    <property type="entry name" value="Pkinase"/>
    <property type="match status" value="1"/>
</dbReference>
<evidence type="ECO:0000256" key="14">
    <source>
        <dbReference type="ARBA" id="ARBA00023157"/>
    </source>
</evidence>
<dbReference type="Gene3D" id="3.30.200.20">
    <property type="entry name" value="Phosphorylase Kinase, domain 1"/>
    <property type="match status" value="1"/>
</dbReference>
<evidence type="ECO:0000256" key="1">
    <source>
        <dbReference type="ARBA" id="ARBA00004479"/>
    </source>
</evidence>
<feature type="non-terminal residue" evidence="22">
    <location>
        <position position="685"/>
    </location>
</feature>
<dbReference type="EMBL" id="JAVXUO010000356">
    <property type="protein sequence ID" value="KAK2993022.1"/>
    <property type="molecule type" value="Genomic_DNA"/>
</dbReference>
<dbReference type="GO" id="GO:0005524">
    <property type="term" value="F:ATP binding"/>
    <property type="evidence" value="ECO:0007669"/>
    <property type="project" value="UniProtKB-UniRule"/>
</dbReference>
<reference evidence="22" key="1">
    <citation type="submission" date="2022-12" db="EMBL/GenBank/DDBJ databases">
        <title>Draft genome assemblies for two species of Escallonia (Escalloniales).</title>
        <authorList>
            <person name="Chanderbali A."/>
            <person name="Dervinis C."/>
            <person name="Anghel I."/>
            <person name="Soltis D."/>
            <person name="Soltis P."/>
            <person name="Zapata F."/>
        </authorList>
    </citation>
    <scope>NUCLEOTIDE SEQUENCE</scope>
    <source>
        <strain evidence="22">UCBG92.1500</strain>
        <tissue evidence="22">Leaf</tissue>
    </source>
</reference>
<dbReference type="PROSITE" id="PS50011">
    <property type="entry name" value="PROTEIN_KINASE_DOM"/>
    <property type="match status" value="1"/>
</dbReference>
<evidence type="ECO:0000256" key="5">
    <source>
        <dbReference type="ARBA" id="ARBA00022679"/>
    </source>
</evidence>
<dbReference type="CDD" id="cd14066">
    <property type="entry name" value="STKc_IRAK"/>
    <property type="match status" value="1"/>
</dbReference>
<dbReference type="GO" id="GO:0005509">
    <property type="term" value="F:calcium ion binding"/>
    <property type="evidence" value="ECO:0007669"/>
    <property type="project" value="InterPro"/>
</dbReference>
<feature type="transmembrane region" description="Helical" evidence="20">
    <location>
        <begin position="313"/>
        <end position="335"/>
    </location>
</feature>
<evidence type="ECO:0000256" key="13">
    <source>
        <dbReference type="ARBA" id="ARBA00023136"/>
    </source>
</evidence>
<keyword evidence="5" id="KW-0808">Transferase</keyword>
<evidence type="ECO:0000313" key="23">
    <source>
        <dbReference type="Proteomes" id="UP001187471"/>
    </source>
</evidence>
<dbReference type="Pfam" id="PF13947">
    <property type="entry name" value="GUB_WAK_bind"/>
    <property type="match status" value="1"/>
</dbReference>
<evidence type="ECO:0000259" key="21">
    <source>
        <dbReference type="PROSITE" id="PS50011"/>
    </source>
</evidence>
<accession>A0AA88RP48</accession>
<dbReference type="InterPro" id="IPR001881">
    <property type="entry name" value="EGF-like_Ca-bd_dom"/>
</dbReference>
<dbReference type="PROSITE" id="PS00010">
    <property type="entry name" value="ASX_HYDROXYL"/>
    <property type="match status" value="1"/>
</dbReference>
<dbReference type="GO" id="GO:0004674">
    <property type="term" value="F:protein serine/threonine kinase activity"/>
    <property type="evidence" value="ECO:0007669"/>
    <property type="project" value="UniProtKB-KW"/>
</dbReference>
<dbReference type="PANTHER" id="PTHR27005">
    <property type="entry name" value="WALL-ASSOCIATED RECEPTOR KINASE-LIKE 21"/>
    <property type="match status" value="1"/>
</dbReference>
<evidence type="ECO:0000256" key="2">
    <source>
        <dbReference type="ARBA" id="ARBA00022527"/>
    </source>
</evidence>
<evidence type="ECO:0000256" key="11">
    <source>
        <dbReference type="ARBA" id="ARBA00022840"/>
    </source>
</evidence>
<gene>
    <name evidence="22" type="ORF">RJ640_001585</name>
</gene>
<dbReference type="PROSITE" id="PS51257">
    <property type="entry name" value="PROKAR_LIPOPROTEIN"/>
    <property type="match status" value="1"/>
</dbReference>
<evidence type="ECO:0000256" key="16">
    <source>
        <dbReference type="ARBA" id="ARBA00047558"/>
    </source>
</evidence>
<dbReference type="PROSITE" id="PS01187">
    <property type="entry name" value="EGF_CA"/>
    <property type="match status" value="1"/>
</dbReference>
<evidence type="ECO:0000256" key="12">
    <source>
        <dbReference type="ARBA" id="ARBA00022989"/>
    </source>
</evidence>
<evidence type="ECO:0000256" key="3">
    <source>
        <dbReference type="ARBA" id="ARBA00022536"/>
    </source>
</evidence>
<evidence type="ECO:0000256" key="9">
    <source>
        <dbReference type="ARBA" id="ARBA00022741"/>
    </source>
</evidence>
<dbReference type="GO" id="GO:0005886">
    <property type="term" value="C:plasma membrane"/>
    <property type="evidence" value="ECO:0007669"/>
    <property type="project" value="TreeGrafter"/>
</dbReference>
<dbReference type="PROSITE" id="PS00107">
    <property type="entry name" value="PROTEIN_KINASE_ATP"/>
    <property type="match status" value="1"/>
</dbReference>
<dbReference type="SMART" id="SM00179">
    <property type="entry name" value="EGF_CA"/>
    <property type="match status" value="1"/>
</dbReference>
<evidence type="ECO:0000256" key="6">
    <source>
        <dbReference type="ARBA" id="ARBA00022692"/>
    </source>
</evidence>
<dbReference type="InterPro" id="IPR025287">
    <property type="entry name" value="WAK_GUB"/>
</dbReference>
<dbReference type="InterPro" id="IPR018097">
    <property type="entry name" value="EGF_Ca-bd_CS"/>
</dbReference>
<evidence type="ECO:0000256" key="20">
    <source>
        <dbReference type="SAM" id="Phobius"/>
    </source>
</evidence>
<keyword evidence="11 19" id="KW-0067">ATP-binding</keyword>
<evidence type="ECO:0000256" key="7">
    <source>
        <dbReference type="ARBA" id="ARBA00022729"/>
    </source>
</evidence>
<evidence type="ECO:0000256" key="8">
    <source>
        <dbReference type="ARBA" id="ARBA00022737"/>
    </source>
</evidence>
<evidence type="ECO:0000313" key="22">
    <source>
        <dbReference type="EMBL" id="KAK2993022.1"/>
    </source>
</evidence>
<dbReference type="InterPro" id="IPR000742">
    <property type="entry name" value="EGF"/>
</dbReference>
<protein>
    <recommendedName>
        <fullName evidence="21">Protein kinase domain-containing protein</fullName>
    </recommendedName>
</protein>
<keyword evidence="3" id="KW-0245">EGF-like domain</keyword>
<feature type="domain" description="Protein kinase" evidence="21">
    <location>
        <begin position="380"/>
        <end position="655"/>
    </location>
</feature>
<evidence type="ECO:0000256" key="15">
    <source>
        <dbReference type="ARBA" id="ARBA00023180"/>
    </source>
</evidence>
<dbReference type="FunFam" id="3.30.200.20:FF:000043">
    <property type="entry name" value="Wall-associated receptor kinase 2"/>
    <property type="match status" value="1"/>
</dbReference>
<dbReference type="Gene3D" id="1.10.510.10">
    <property type="entry name" value="Transferase(Phosphotransferase) domain 1"/>
    <property type="match status" value="1"/>
</dbReference>
<dbReference type="Proteomes" id="UP001187471">
    <property type="component" value="Unassembled WGS sequence"/>
</dbReference>
<dbReference type="PANTHER" id="PTHR27005:SF283">
    <property type="entry name" value="OS02G0633066 PROTEIN"/>
    <property type="match status" value="1"/>
</dbReference>
<keyword evidence="9 19" id="KW-0547">Nucleotide-binding</keyword>